<dbReference type="Proteomes" id="UP000683428">
    <property type="component" value="Chromosome"/>
</dbReference>
<name>A0A975SNK8_9RHOO</name>
<dbReference type="EMBL" id="CP064782">
    <property type="protein sequence ID" value="QWT49674.1"/>
    <property type="molecule type" value="Genomic_DNA"/>
</dbReference>
<dbReference type="PANTHER" id="PTHR35849">
    <property type="entry name" value="BLR2341 PROTEIN"/>
    <property type="match status" value="1"/>
</dbReference>
<dbReference type="PANTHER" id="PTHR35849:SF2">
    <property type="entry name" value="BLR2341 PROTEIN"/>
    <property type="match status" value="1"/>
</dbReference>
<dbReference type="InterPro" id="IPR058548">
    <property type="entry name" value="MlaB-like_STAS"/>
</dbReference>
<gene>
    <name evidence="2" type="ORF">Azoinq_03415</name>
</gene>
<dbReference type="InterPro" id="IPR052746">
    <property type="entry name" value="MlaB_ABC_Transporter"/>
</dbReference>
<evidence type="ECO:0000259" key="1">
    <source>
        <dbReference type="PROSITE" id="PS50801"/>
    </source>
</evidence>
<dbReference type="AlphaFoldDB" id="A0A975SNK8"/>
<evidence type="ECO:0000313" key="3">
    <source>
        <dbReference type="Proteomes" id="UP000683428"/>
    </source>
</evidence>
<dbReference type="KEGG" id="aiq:Azoinq_03415"/>
<dbReference type="RefSeq" id="WP_216126084.1">
    <property type="nucleotide sequence ID" value="NZ_CP064782.1"/>
</dbReference>
<dbReference type="InterPro" id="IPR002645">
    <property type="entry name" value="STAS_dom"/>
</dbReference>
<sequence>MADPSQAPGYRQRLSLTDNLTIYQAEALKAQLLQALAAAPELELDLSQVGDMDTAGLQLLIMLKREAQQQGKQLSLQGHSPAVRSVIDFCNLAAEFGDPLYLTAGETP</sequence>
<organism evidence="2 3">
    <name type="scientific">Azospira inquinata</name>
    <dbReference type="NCBI Taxonomy" id="2785627"/>
    <lineage>
        <taxon>Bacteria</taxon>
        <taxon>Pseudomonadati</taxon>
        <taxon>Pseudomonadota</taxon>
        <taxon>Betaproteobacteria</taxon>
        <taxon>Rhodocyclales</taxon>
        <taxon>Rhodocyclaceae</taxon>
        <taxon>Azospira</taxon>
    </lineage>
</organism>
<dbReference type="PROSITE" id="PS50801">
    <property type="entry name" value="STAS"/>
    <property type="match status" value="1"/>
</dbReference>
<dbReference type="CDD" id="cd07043">
    <property type="entry name" value="STAS_anti-anti-sigma_factors"/>
    <property type="match status" value="1"/>
</dbReference>
<dbReference type="Pfam" id="PF13466">
    <property type="entry name" value="STAS_2"/>
    <property type="match status" value="1"/>
</dbReference>
<reference evidence="2" key="1">
    <citation type="submission" date="2020-11" db="EMBL/GenBank/DDBJ databases">
        <title>Azospira inquinata sp. nov.</title>
        <authorList>
            <person name="Moe W.M."/>
            <person name="Mikes M.C."/>
        </authorList>
    </citation>
    <scope>NUCLEOTIDE SEQUENCE</scope>
    <source>
        <strain evidence="2">Azo-3</strain>
    </source>
</reference>
<keyword evidence="3" id="KW-1185">Reference proteome</keyword>
<feature type="domain" description="STAS" evidence="1">
    <location>
        <begin position="14"/>
        <end position="108"/>
    </location>
</feature>
<evidence type="ECO:0000313" key="2">
    <source>
        <dbReference type="EMBL" id="QWT49674.1"/>
    </source>
</evidence>
<proteinExistence type="predicted"/>
<accession>A0A975SNK8</accession>
<protein>
    <submittedName>
        <fullName evidence="2">STAS domain-containing protein</fullName>
    </submittedName>
</protein>